<protein>
    <submittedName>
        <fullName evidence="6">SNF2 family N-terminal domain-containing protein</fullName>
    </submittedName>
</protein>
<accession>A0ABR4KN24</accession>
<dbReference type="PROSITE" id="PS51194">
    <property type="entry name" value="HELICASE_CTER"/>
    <property type="match status" value="1"/>
</dbReference>
<dbReference type="InterPro" id="IPR038718">
    <property type="entry name" value="SNF2-like_sf"/>
</dbReference>
<keyword evidence="2" id="KW-0067">ATP-binding</keyword>
<proteinExistence type="predicted"/>
<dbReference type="PROSITE" id="PS51192">
    <property type="entry name" value="HELICASE_ATP_BIND_1"/>
    <property type="match status" value="1"/>
</dbReference>
<evidence type="ECO:0000313" key="7">
    <source>
        <dbReference type="Proteomes" id="UP001610444"/>
    </source>
</evidence>
<dbReference type="Gene3D" id="3.40.50.300">
    <property type="entry name" value="P-loop containing nucleotide triphosphate hydrolases"/>
    <property type="match status" value="1"/>
</dbReference>
<evidence type="ECO:0000256" key="1">
    <source>
        <dbReference type="ARBA" id="ARBA00022741"/>
    </source>
</evidence>
<sequence>MVKRDLDQVPAHTRRKRPKIARKSLHEILKVPNDPGAAQETNELLDPPDQVVEAETLNPIEVHIHWERSRGNLDNILQVASEKGINIPSHNICCPHDPRLMTSIFAFKDSIRRLYNCQDIGMDIESLRLQHTSFGFDVETDILTHPWDDTLELFKGIDPAYYVYVVFAPVNDPEESIYESFEAPPELRTFFDLQDSNVKLNSSRIGHRKSTVGRYFFQSDVDVDPMEEIGVAPEPKVFQSKQEQQRYYSGFDVDKEEERRKWQKRLLANLSYNAKAARLKINTLPAELTNGQKTSITAAQDQVHRAAIEEEAFINKEEKRVSESDYYVLQQAFAGGDNRSGPPVDLCMRLLLATQREDGLYKSPLLEKFVTSHFYHYQISGAVGIILKLYGQIDAEALLLATDYLQHPQANMVREAAAQLKDICLHGAILADETGFGKTKQTLLAAVLHSILYMEKDKEGNECHKPVLLVVPPTLISQWLVEIHDHWPCLIPILSYDDSAFRMTDLSVIPAGAMKKFPNVEFLPERLRYIFDKHNKMARQAIIITSYATHRQRTGRVEESQVPGKPYETRTVWTTPFKRKFSLLLADEAQKVENPETNTWAVLSVHDFPKIILATASPMFNAAKDLIGLVGLLWPAARKTLLSYLDKHPEDVETHEEIQDIGTEDMATVLPDLDPISPIRIELLNAQTLKGMFRRRENSLHLRVAARFRDMLDVISIQRSQGSTLPNVSGEPISLKSLFKKVTYKTATVSLPPIEELEYQIWHRASADEFAAEVKKQKAQKRGDVLSPDDPVPANNQHLTQAQRSFMAAPGALRKLGIAIFATKMARLNAVMESVKGDTYVRSIRDWRERGLDAHFIYDLTRGEGVPSAQTADSLILYLTQGSPVLRLVFQELLTVKALDRVNKAAYGHHQKLIVGETTPAKAFYLQQVLRACLIDARVFHADLSHQAKTKMVDLFNDEYSTLRVLIMLYDVGAVGLNLHKACNRVVIASLPRSRAQESQLAGRALRITSEFPLTVVRRVTPNSHDQFRGVRQAEKAALQLAANAREPSIAQLLVILLNEFQKEVDQFHLLRDSEKVRVTVPVEDKPKSPSKDRNKNTTPIKKEAASASTPTKNKKPKLFELQASPNPSKSRNLRDRTRISAYDESGDDDGLFFRTKDPEYIDTGGESSDDEYDLMEAGLSEPDATSAEDDDYLEDEQYDEDEDEDEKDEEGEEDDGDTSNVDVSLLDDKPNDITRHKQTLLKQAPGKVWTETDLAEENSLVLGLRLLYNKINGLELLHLEKSIHIHYKQFPKKTVARVKKLKQPNEENQAKAREKGL</sequence>
<evidence type="ECO:0000256" key="3">
    <source>
        <dbReference type="SAM" id="MobiDB-lite"/>
    </source>
</evidence>
<dbReference type="PANTHER" id="PTHR45629">
    <property type="entry name" value="SNF2/RAD54 FAMILY MEMBER"/>
    <property type="match status" value="1"/>
</dbReference>
<dbReference type="InterPro" id="IPR000330">
    <property type="entry name" value="SNF2_N"/>
</dbReference>
<feature type="domain" description="Helicase C-terminal" evidence="5">
    <location>
        <begin position="898"/>
        <end position="1054"/>
    </location>
</feature>
<evidence type="ECO:0000259" key="5">
    <source>
        <dbReference type="PROSITE" id="PS51194"/>
    </source>
</evidence>
<reference evidence="6 7" key="1">
    <citation type="submission" date="2024-07" db="EMBL/GenBank/DDBJ databases">
        <title>Section-level genome sequencing and comparative genomics of Aspergillus sections Usti and Cavernicolus.</title>
        <authorList>
            <consortium name="Lawrence Berkeley National Laboratory"/>
            <person name="Nybo J.L."/>
            <person name="Vesth T.C."/>
            <person name="Theobald S."/>
            <person name="Frisvad J.C."/>
            <person name="Larsen T.O."/>
            <person name="Kjaerboelling I."/>
            <person name="Rothschild-Mancinelli K."/>
            <person name="Lyhne E.K."/>
            <person name="Kogle M.E."/>
            <person name="Barry K."/>
            <person name="Clum A."/>
            <person name="Na H."/>
            <person name="Ledsgaard L."/>
            <person name="Lin J."/>
            <person name="Lipzen A."/>
            <person name="Kuo A."/>
            <person name="Riley R."/>
            <person name="Mondo S."/>
            <person name="LaButti K."/>
            <person name="Haridas S."/>
            <person name="Pangalinan J."/>
            <person name="Salamov A.A."/>
            <person name="Simmons B.A."/>
            <person name="Magnuson J.K."/>
            <person name="Chen J."/>
            <person name="Drula E."/>
            <person name="Henrissat B."/>
            <person name="Wiebenga A."/>
            <person name="Lubbers R.J."/>
            <person name="Gomes A.C."/>
            <person name="Macurrencykelacurrency M.R."/>
            <person name="Stajich J."/>
            <person name="Grigoriev I.V."/>
            <person name="Mortensen U.H."/>
            <person name="De vries R.P."/>
            <person name="Baker S.E."/>
            <person name="Andersen M.R."/>
        </authorList>
    </citation>
    <scope>NUCLEOTIDE SEQUENCE [LARGE SCALE GENOMIC DNA]</scope>
    <source>
        <strain evidence="6 7">CBS 756.74</strain>
    </source>
</reference>
<dbReference type="InterPro" id="IPR027417">
    <property type="entry name" value="P-loop_NTPase"/>
</dbReference>
<keyword evidence="7" id="KW-1185">Reference proteome</keyword>
<dbReference type="Gene3D" id="3.40.50.10810">
    <property type="entry name" value="Tandem AAA-ATPase domain"/>
    <property type="match status" value="1"/>
</dbReference>
<gene>
    <name evidence="6" type="ORF">BJX68DRAFT_265132</name>
</gene>
<dbReference type="SUPFAM" id="SSF52540">
    <property type="entry name" value="P-loop containing nucleoside triphosphate hydrolases"/>
    <property type="match status" value="2"/>
</dbReference>
<dbReference type="SMART" id="SM00490">
    <property type="entry name" value="HELICc"/>
    <property type="match status" value="1"/>
</dbReference>
<dbReference type="Pfam" id="PF00176">
    <property type="entry name" value="SNF2-rel_dom"/>
    <property type="match status" value="1"/>
</dbReference>
<feature type="domain" description="Helicase ATP-binding" evidence="4">
    <location>
        <begin position="419"/>
        <end position="636"/>
    </location>
</feature>
<feature type="compositionally biased region" description="Basic and acidic residues" evidence="3">
    <location>
        <begin position="1081"/>
        <end position="1105"/>
    </location>
</feature>
<dbReference type="RefSeq" id="XP_070901034.1">
    <property type="nucleotide sequence ID" value="XM_071045174.1"/>
</dbReference>
<name>A0ABR4KN24_9EURO</name>
<keyword evidence="1" id="KW-0547">Nucleotide-binding</keyword>
<organism evidence="6 7">
    <name type="scientific">Aspergillus pseudodeflectus</name>
    <dbReference type="NCBI Taxonomy" id="176178"/>
    <lineage>
        <taxon>Eukaryota</taxon>
        <taxon>Fungi</taxon>
        <taxon>Dikarya</taxon>
        <taxon>Ascomycota</taxon>
        <taxon>Pezizomycotina</taxon>
        <taxon>Eurotiomycetes</taxon>
        <taxon>Eurotiomycetidae</taxon>
        <taxon>Eurotiales</taxon>
        <taxon>Aspergillaceae</taxon>
        <taxon>Aspergillus</taxon>
        <taxon>Aspergillus subgen. Nidulantes</taxon>
    </lineage>
</organism>
<dbReference type="InterPro" id="IPR050496">
    <property type="entry name" value="SNF2_RAD54_helicase_repair"/>
</dbReference>
<dbReference type="Proteomes" id="UP001610444">
    <property type="component" value="Unassembled WGS sequence"/>
</dbReference>
<evidence type="ECO:0000259" key="4">
    <source>
        <dbReference type="PROSITE" id="PS51192"/>
    </source>
</evidence>
<feature type="region of interest" description="Disordered" evidence="3">
    <location>
        <begin position="1081"/>
        <end position="1230"/>
    </location>
</feature>
<dbReference type="Pfam" id="PF00271">
    <property type="entry name" value="Helicase_C"/>
    <property type="match status" value="1"/>
</dbReference>
<feature type="compositionally biased region" description="Acidic residues" evidence="3">
    <location>
        <begin position="1187"/>
        <end position="1218"/>
    </location>
</feature>
<dbReference type="PANTHER" id="PTHR45629:SF7">
    <property type="entry name" value="DNA EXCISION REPAIR PROTEIN ERCC-6-RELATED"/>
    <property type="match status" value="1"/>
</dbReference>
<dbReference type="EMBL" id="JBFXLR010000013">
    <property type="protein sequence ID" value="KAL2853668.1"/>
    <property type="molecule type" value="Genomic_DNA"/>
</dbReference>
<comment type="caution">
    <text evidence="6">The sequence shown here is derived from an EMBL/GenBank/DDBJ whole genome shotgun (WGS) entry which is preliminary data.</text>
</comment>
<dbReference type="InterPro" id="IPR014001">
    <property type="entry name" value="Helicase_ATP-bd"/>
</dbReference>
<evidence type="ECO:0000313" key="6">
    <source>
        <dbReference type="EMBL" id="KAL2853668.1"/>
    </source>
</evidence>
<evidence type="ECO:0000256" key="2">
    <source>
        <dbReference type="ARBA" id="ARBA00022840"/>
    </source>
</evidence>
<dbReference type="InterPro" id="IPR001650">
    <property type="entry name" value="Helicase_C-like"/>
</dbReference>
<dbReference type="GeneID" id="98160338"/>